<keyword evidence="1" id="KW-0812">Transmembrane</keyword>
<gene>
    <name evidence="3" type="ORF">RFI_17529</name>
</gene>
<evidence type="ECO:0000259" key="2">
    <source>
        <dbReference type="PROSITE" id="PS50003"/>
    </source>
</evidence>
<feature type="domain" description="PH" evidence="2">
    <location>
        <begin position="77"/>
        <end position="172"/>
    </location>
</feature>
<evidence type="ECO:0000313" key="4">
    <source>
        <dbReference type="Proteomes" id="UP000023152"/>
    </source>
</evidence>
<feature type="transmembrane region" description="Helical" evidence="1">
    <location>
        <begin position="166"/>
        <end position="184"/>
    </location>
</feature>
<evidence type="ECO:0000256" key="1">
    <source>
        <dbReference type="SAM" id="Phobius"/>
    </source>
</evidence>
<dbReference type="AlphaFoldDB" id="X6N302"/>
<dbReference type="CDD" id="cd00821">
    <property type="entry name" value="PH"/>
    <property type="match status" value="1"/>
</dbReference>
<reference evidence="3 4" key="1">
    <citation type="journal article" date="2013" name="Curr. Biol.">
        <title>The Genome of the Foraminiferan Reticulomyxa filosa.</title>
        <authorList>
            <person name="Glockner G."/>
            <person name="Hulsmann N."/>
            <person name="Schleicher M."/>
            <person name="Noegel A.A."/>
            <person name="Eichinger L."/>
            <person name="Gallinger C."/>
            <person name="Pawlowski J."/>
            <person name="Sierra R."/>
            <person name="Euteneuer U."/>
            <person name="Pillet L."/>
            <person name="Moustafa A."/>
            <person name="Platzer M."/>
            <person name="Groth M."/>
            <person name="Szafranski K."/>
            <person name="Schliwa M."/>
        </authorList>
    </citation>
    <scope>NUCLEOTIDE SEQUENCE [LARGE SCALE GENOMIC DNA]</scope>
</reference>
<name>X6N302_RETFI</name>
<keyword evidence="4" id="KW-1185">Reference proteome</keyword>
<dbReference type="SUPFAM" id="SSF50729">
    <property type="entry name" value="PH domain-like"/>
    <property type="match status" value="1"/>
</dbReference>
<keyword evidence="1" id="KW-0472">Membrane</keyword>
<proteinExistence type="predicted"/>
<accession>X6N302</accession>
<keyword evidence="1" id="KW-1133">Transmembrane helix</keyword>
<sequence>MSMSRRGTIAASGVPPRDLIWSTKEIPTKVHASLWTQPPFTNEVQSPMFASATLTKPSLVYPKLNLNCMKVCTPECITVKVGWMNKAGAHVGSAVKNRYFILTSDKMLHYYENDECRQKKGEIDLRNMEKVALSSTRTDTLHIFTPQRKWDITCASQNEAIKWKETIFKLFCRICFIIIVVIIMCI</sequence>
<dbReference type="InterPro" id="IPR011993">
    <property type="entry name" value="PH-like_dom_sf"/>
</dbReference>
<dbReference type="Pfam" id="PF00169">
    <property type="entry name" value="PH"/>
    <property type="match status" value="1"/>
</dbReference>
<dbReference type="Gene3D" id="2.30.29.30">
    <property type="entry name" value="Pleckstrin-homology domain (PH domain)/Phosphotyrosine-binding domain (PTB)"/>
    <property type="match status" value="1"/>
</dbReference>
<protein>
    <recommendedName>
        <fullName evidence="2">PH domain-containing protein</fullName>
    </recommendedName>
</protein>
<dbReference type="SMART" id="SM00233">
    <property type="entry name" value="PH"/>
    <property type="match status" value="1"/>
</dbReference>
<comment type="caution">
    <text evidence="3">The sequence shown here is derived from an EMBL/GenBank/DDBJ whole genome shotgun (WGS) entry which is preliminary data.</text>
</comment>
<dbReference type="EMBL" id="ASPP01013379">
    <property type="protein sequence ID" value="ETO19697.1"/>
    <property type="molecule type" value="Genomic_DNA"/>
</dbReference>
<evidence type="ECO:0000313" key="3">
    <source>
        <dbReference type="EMBL" id="ETO19697.1"/>
    </source>
</evidence>
<organism evidence="3 4">
    <name type="scientific">Reticulomyxa filosa</name>
    <dbReference type="NCBI Taxonomy" id="46433"/>
    <lineage>
        <taxon>Eukaryota</taxon>
        <taxon>Sar</taxon>
        <taxon>Rhizaria</taxon>
        <taxon>Retaria</taxon>
        <taxon>Foraminifera</taxon>
        <taxon>Monothalamids</taxon>
        <taxon>Reticulomyxidae</taxon>
        <taxon>Reticulomyxa</taxon>
    </lineage>
</organism>
<dbReference type="Proteomes" id="UP000023152">
    <property type="component" value="Unassembled WGS sequence"/>
</dbReference>
<dbReference type="InterPro" id="IPR001849">
    <property type="entry name" value="PH_domain"/>
</dbReference>
<dbReference type="PROSITE" id="PS50003">
    <property type="entry name" value="PH_DOMAIN"/>
    <property type="match status" value="1"/>
</dbReference>